<dbReference type="InterPro" id="IPR050490">
    <property type="entry name" value="Bact_solute-bd_prot1"/>
</dbReference>
<organism evidence="4">
    <name type="scientific">hydrothermal vent metagenome</name>
    <dbReference type="NCBI Taxonomy" id="652676"/>
    <lineage>
        <taxon>unclassified sequences</taxon>
        <taxon>metagenomes</taxon>
        <taxon>ecological metagenomes</taxon>
    </lineage>
</organism>
<evidence type="ECO:0000256" key="2">
    <source>
        <dbReference type="ARBA" id="ARBA00022448"/>
    </source>
</evidence>
<evidence type="ECO:0000313" key="4">
    <source>
        <dbReference type="EMBL" id="VAW30734.1"/>
    </source>
</evidence>
<proteinExistence type="inferred from homology"/>
<evidence type="ECO:0000256" key="3">
    <source>
        <dbReference type="ARBA" id="ARBA00022729"/>
    </source>
</evidence>
<accession>A0A3B0VG66</accession>
<dbReference type="PANTHER" id="PTHR43649:SF34">
    <property type="entry name" value="ABC TRANSPORTER PERIPLASMIC-BINDING PROTEIN YCJN-RELATED"/>
    <property type="match status" value="1"/>
</dbReference>
<name>A0A3B0VG66_9ZZZZ</name>
<reference evidence="4" key="1">
    <citation type="submission" date="2018-06" db="EMBL/GenBank/DDBJ databases">
        <authorList>
            <person name="Zhirakovskaya E."/>
        </authorList>
    </citation>
    <scope>NUCLEOTIDE SEQUENCE</scope>
</reference>
<dbReference type="InterPro" id="IPR006059">
    <property type="entry name" value="SBP"/>
</dbReference>
<evidence type="ECO:0008006" key="5">
    <source>
        <dbReference type="Google" id="ProtNLM"/>
    </source>
</evidence>
<dbReference type="SUPFAM" id="SSF53850">
    <property type="entry name" value="Periplasmic binding protein-like II"/>
    <property type="match status" value="1"/>
</dbReference>
<keyword evidence="3" id="KW-0732">Signal</keyword>
<evidence type="ECO:0000256" key="1">
    <source>
        <dbReference type="ARBA" id="ARBA00008520"/>
    </source>
</evidence>
<protein>
    <recommendedName>
        <fullName evidence="5">Extracellular solute-binding protein</fullName>
    </recommendedName>
</protein>
<dbReference type="AlphaFoldDB" id="A0A3B0VG66"/>
<dbReference type="EMBL" id="UOEU01000081">
    <property type="protein sequence ID" value="VAW30734.1"/>
    <property type="molecule type" value="Genomic_DNA"/>
</dbReference>
<dbReference type="PANTHER" id="PTHR43649">
    <property type="entry name" value="ARABINOSE-BINDING PROTEIN-RELATED"/>
    <property type="match status" value="1"/>
</dbReference>
<gene>
    <name evidence="4" type="ORF">MNBD_CHLOROFLEXI01-1116</name>
</gene>
<dbReference type="Gene3D" id="3.40.190.10">
    <property type="entry name" value="Periplasmic binding protein-like II"/>
    <property type="match status" value="1"/>
</dbReference>
<feature type="non-terminal residue" evidence="4">
    <location>
        <position position="1"/>
    </location>
</feature>
<sequence>ANIDVEMVLVSPLLLPDLVNTAVLSGTLPDIIIHPLEYSIGWAERGIFDTNAAAETLSALGQDSFNPDALARIQTANGQPAALPSSGFHQIIIYRSDWFTERGLAAPNSFETLFAAAEALNNPENLVAGFVVPTEANLVSTQQIFEHFALANGCQLVDDAGEIRLLEPACAEALSFYFQIINQFSPAGVQTDTSTRNAYLAGRTGLIMGPPSLLPQLAGLDPAAPPTCSECAATPDYLAQNSSILTEIGGTEFGNMNLLGITSVADRETAVQFATYWFNEGYSQWLAIEPESKVPMRWGTADNPRQFIDAWGSQPIITNSEQSLESLFGPNVVNQLRENIPSSPRWGLPQGQGQLVTTLYEELTLSIVLQEMLSEYFSSDKSIIEAYNRIVELIPNYAFPNLTDDLP</sequence>
<comment type="similarity">
    <text evidence="1">Belongs to the bacterial solute-binding protein 1 family.</text>
</comment>
<dbReference type="Pfam" id="PF13416">
    <property type="entry name" value="SBP_bac_8"/>
    <property type="match status" value="1"/>
</dbReference>
<keyword evidence="2" id="KW-0813">Transport</keyword>